<evidence type="ECO:0000256" key="2">
    <source>
        <dbReference type="ARBA" id="ARBA00022801"/>
    </source>
</evidence>
<feature type="compositionally biased region" description="Low complexity" evidence="4">
    <location>
        <begin position="1033"/>
        <end position="1046"/>
    </location>
</feature>
<feature type="compositionally biased region" description="Basic and acidic residues" evidence="4">
    <location>
        <begin position="1309"/>
        <end position="1321"/>
    </location>
</feature>
<evidence type="ECO:0000256" key="1">
    <source>
        <dbReference type="ARBA" id="ARBA00022741"/>
    </source>
</evidence>
<dbReference type="OrthoDB" id="3270319at2759"/>
<dbReference type="SMART" id="SM00490">
    <property type="entry name" value="HELICc"/>
    <property type="match status" value="1"/>
</dbReference>
<evidence type="ECO:0000256" key="4">
    <source>
        <dbReference type="SAM" id="MobiDB-lite"/>
    </source>
</evidence>
<accession>A0A4Q2D015</accession>
<dbReference type="Proteomes" id="UP000290288">
    <property type="component" value="Unassembled WGS sequence"/>
</dbReference>
<feature type="domain" description="Helicase ATP-binding" evidence="5">
    <location>
        <begin position="409"/>
        <end position="636"/>
    </location>
</feature>
<evidence type="ECO:0000313" key="8">
    <source>
        <dbReference type="Proteomes" id="UP000290288"/>
    </source>
</evidence>
<sequence length="1403" mass="156032">MPSHTPASALVKLFFAEPGAPWVFPRWLEITQLKHPFNSIRDECLPRDLTRAELSDIESYFSQYNAKATEVEKIKFAMKKKEEGTDTVPGREIWRNWVTKHYSPHWKVHTIIAKILSSQGIHPVQIMEATGETSPPNNASYLPIVLDAIGRELFGPEALDPNKRVRIRLREPTLILAQRTWQLEVRSIEPRKRRVEKLFQQAIEKLSNLEAGNVTVKGINQAIRAVANFENACCSGEQFDALHRLKADLEPFIPDEGVKSKSGAKRVAKPPTKRKVTKEKLAQSATPEEVTRLLEMYDQYFGHPSTVEEELDAEEPQGVAFGQPEEGADPGVEVEAKMTISQLASRLGLGTGVMPFLFNTVRHSGGLTAWTKEFEDACRLKDKILEKFSLQWHQLCGVHAALRMILTPTPQPNHCTGVLFADDVGLGKTIQTSAIMAILSDVCVLQQRKLALPPVARELPFLGESNKIPSLPHLVIVPGTLLRQWEHELQCFFKNRSVEILMYESGISDHEEFWKPEGIYHQSNLPASHRIILAAQSALQQDFNQLYTNQRGSMALPWDLPERAPGYAARLPFTIFNQKYLTVVIDEAQGLRNLGAKHSAALRILDQGSVRLILTATPLQTSTKDIAAMGRLMGIPYFTSEEARDDQTADNADLRRAKIEREAEPESFTPDDDPVKIAQVEISKRLAAQFQNRVIRRVATSLDVDGKPLIELPPINVIEGVVHLTERERKILEEITLEGLAEASDANSRNISSQTFYIEHRMGVTFPREDPSDPIPVFKTIDEWKEQLGTKIHVLVQVSRYILTRDDMPPVRFENGALIFSRPPMTNVRFTREVKIVIYQEFPSYTSLVINIFRLYGIEVLSICGRDSFEQRAKVVKKFNEDPKYRVLIFSKVGSTGLNLTRASFIIFLDQPWSAQDERQIIGRVWRQLQRRVVTAIHLLASDTADITLSSLAQGKKSMLDAFLTTDTSKALFNTMTGDVLRDDDEEDEEEVVPKKRKMKKSSCSSAQGRGKSKRKSAPTISDDEDVDDDQNAAGSKASSSGPKPSAESDGTTDTDAYGLSTDTSMHEISLSLRAVIATETSLEDGNSSSSSLMGLLSYESSDEEMEGELPGVFLTNQADEGREGEHLARSVTEVMHVLIGFILSDEQMNDSSLVGSFSDQMNIEPSSLAPTAVATGTPFAKKRARAPSSPPRPGRSADADRSIWVPPSPPRKKHESVIKKARLQASLRPNSSLGYSTSHHTKAHNDEDRASPLMTRPLLPPLSSMGVFDSPPIPMTPPSPSPSRHPADMIPPRKTSFLAMKSTQRSTMDPRDLPPEKRASGSENQGILNPFHRKPPAPGSQQVSNSLASSSWGRPRDERASGEPRPVFHLPAASSSSSRPQDGRAFEGGTRGIEDHSLQKLD</sequence>
<proteinExistence type="predicted"/>
<feature type="compositionally biased region" description="Basic and acidic residues" evidence="4">
    <location>
        <begin position="1393"/>
        <end position="1403"/>
    </location>
</feature>
<dbReference type="GO" id="GO:0016787">
    <property type="term" value="F:hydrolase activity"/>
    <property type="evidence" value="ECO:0007669"/>
    <property type="project" value="UniProtKB-KW"/>
</dbReference>
<dbReference type="STRING" id="2316362.A0A4Q2D015"/>
<evidence type="ECO:0000259" key="6">
    <source>
        <dbReference type="PROSITE" id="PS51194"/>
    </source>
</evidence>
<dbReference type="InterPro" id="IPR001650">
    <property type="entry name" value="Helicase_C-like"/>
</dbReference>
<organism evidence="7 8">
    <name type="scientific">Candolleomyces aberdarensis</name>
    <dbReference type="NCBI Taxonomy" id="2316362"/>
    <lineage>
        <taxon>Eukaryota</taxon>
        <taxon>Fungi</taxon>
        <taxon>Dikarya</taxon>
        <taxon>Basidiomycota</taxon>
        <taxon>Agaricomycotina</taxon>
        <taxon>Agaricomycetes</taxon>
        <taxon>Agaricomycetidae</taxon>
        <taxon>Agaricales</taxon>
        <taxon>Agaricineae</taxon>
        <taxon>Psathyrellaceae</taxon>
        <taxon>Candolleomyces</taxon>
    </lineage>
</organism>
<feature type="compositionally biased region" description="Polar residues" evidence="4">
    <location>
        <begin position="1228"/>
        <end position="1239"/>
    </location>
</feature>
<dbReference type="PANTHER" id="PTHR45626:SF22">
    <property type="entry name" value="DNA REPAIR PROTEIN RAD5"/>
    <property type="match status" value="1"/>
</dbReference>
<dbReference type="PANTHER" id="PTHR45626">
    <property type="entry name" value="TRANSCRIPTION TERMINATION FACTOR 2-RELATED"/>
    <property type="match status" value="1"/>
</dbReference>
<evidence type="ECO:0008006" key="9">
    <source>
        <dbReference type="Google" id="ProtNLM"/>
    </source>
</evidence>
<dbReference type="GO" id="GO:0005634">
    <property type="term" value="C:nucleus"/>
    <property type="evidence" value="ECO:0007669"/>
    <property type="project" value="TreeGrafter"/>
</dbReference>
<evidence type="ECO:0000313" key="7">
    <source>
        <dbReference type="EMBL" id="RXW12447.1"/>
    </source>
</evidence>
<dbReference type="Gene3D" id="3.40.50.300">
    <property type="entry name" value="P-loop containing nucleotide triphosphate hydrolases"/>
    <property type="match status" value="1"/>
</dbReference>
<dbReference type="Pfam" id="PF00176">
    <property type="entry name" value="SNF2-rel_dom"/>
    <property type="match status" value="1"/>
</dbReference>
<dbReference type="PROSITE" id="PS51192">
    <property type="entry name" value="HELICASE_ATP_BIND_1"/>
    <property type="match status" value="1"/>
</dbReference>
<comment type="caution">
    <text evidence="7">The sequence shown here is derived from an EMBL/GenBank/DDBJ whole genome shotgun (WGS) entry which is preliminary data.</text>
</comment>
<feature type="compositionally biased region" description="Basic residues" evidence="4">
    <location>
        <begin position="262"/>
        <end position="277"/>
    </location>
</feature>
<dbReference type="InterPro" id="IPR014001">
    <property type="entry name" value="Helicase_ATP-bd"/>
</dbReference>
<evidence type="ECO:0000259" key="5">
    <source>
        <dbReference type="PROSITE" id="PS51192"/>
    </source>
</evidence>
<dbReference type="CDD" id="cd18793">
    <property type="entry name" value="SF2_C_SNF"/>
    <property type="match status" value="1"/>
</dbReference>
<keyword evidence="3" id="KW-0067">ATP-binding</keyword>
<dbReference type="PROSITE" id="PS51194">
    <property type="entry name" value="HELICASE_CTER"/>
    <property type="match status" value="1"/>
</dbReference>
<dbReference type="InterPro" id="IPR000330">
    <property type="entry name" value="SNF2_N"/>
</dbReference>
<name>A0A4Q2D015_9AGAR</name>
<feature type="region of interest" description="Disordered" evidence="4">
    <location>
        <begin position="259"/>
        <end position="287"/>
    </location>
</feature>
<dbReference type="Pfam" id="PF00271">
    <property type="entry name" value="Helicase_C"/>
    <property type="match status" value="1"/>
</dbReference>
<keyword evidence="8" id="KW-1185">Reference proteome</keyword>
<gene>
    <name evidence="7" type="ORF">EST38_g13407</name>
</gene>
<dbReference type="GO" id="GO:0005524">
    <property type="term" value="F:ATP binding"/>
    <property type="evidence" value="ECO:0007669"/>
    <property type="project" value="UniProtKB-KW"/>
</dbReference>
<dbReference type="InterPro" id="IPR049730">
    <property type="entry name" value="SNF2/RAD54-like_C"/>
</dbReference>
<dbReference type="InterPro" id="IPR038718">
    <property type="entry name" value="SNF2-like_sf"/>
</dbReference>
<dbReference type="SMART" id="SM00487">
    <property type="entry name" value="DEXDc"/>
    <property type="match status" value="1"/>
</dbReference>
<feature type="compositionally biased region" description="Basic residues" evidence="4">
    <location>
        <begin position="1211"/>
        <end position="1223"/>
    </location>
</feature>
<protein>
    <recommendedName>
        <fullName evidence="9">Helicase</fullName>
    </recommendedName>
</protein>
<feature type="compositionally biased region" description="Low complexity" evidence="4">
    <location>
        <begin position="1341"/>
        <end position="1352"/>
    </location>
</feature>
<keyword evidence="2" id="KW-0378">Hydrolase</keyword>
<feature type="domain" description="Helicase C-terminal" evidence="6">
    <location>
        <begin position="803"/>
        <end position="1000"/>
    </location>
</feature>
<dbReference type="InterPro" id="IPR050628">
    <property type="entry name" value="SNF2_RAD54_helicase_TF"/>
</dbReference>
<evidence type="ECO:0000256" key="3">
    <source>
        <dbReference type="ARBA" id="ARBA00022840"/>
    </source>
</evidence>
<dbReference type="Gene3D" id="3.40.50.10810">
    <property type="entry name" value="Tandem AAA-ATPase domain"/>
    <property type="match status" value="1"/>
</dbReference>
<feature type="compositionally biased region" description="Acidic residues" evidence="4">
    <location>
        <begin position="1022"/>
        <end position="1031"/>
    </location>
</feature>
<dbReference type="SUPFAM" id="SSF52540">
    <property type="entry name" value="P-loop containing nucleoside triphosphate hydrolases"/>
    <property type="match status" value="2"/>
</dbReference>
<dbReference type="EMBL" id="SDEE01001237">
    <property type="protein sequence ID" value="RXW12447.1"/>
    <property type="molecule type" value="Genomic_DNA"/>
</dbReference>
<keyword evidence="1" id="KW-0547">Nucleotide-binding</keyword>
<feature type="region of interest" description="Disordered" evidence="4">
    <location>
        <begin position="1179"/>
        <end position="1403"/>
    </location>
</feature>
<reference evidence="7 8" key="1">
    <citation type="submission" date="2019-01" db="EMBL/GenBank/DDBJ databases">
        <title>Draft genome sequence of Psathyrella aberdarensis IHI B618.</title>
        <authorList>
            <person name="Buettner E."/>
            <person name="Kellner H."/>
        </authorList>
    </citation>
    <scope>NUCLEOTIDE SEQUENCE [LARGE SCALE GENOMIC DNA]</scope>
    <source>
        <strain evidence="7 8">IHI B618</strain>
    </source>
</reference>
<feature type="region of interest" description="Disordered" evidence="4">
    <location>
        <begin position="983"/>
        <end position="1060"/>
    </location>
</feature>
<dbReference type="GO" id="GO:0006281">
    <property type="term" value="P:DNA repair"/>
    <property type="evidence" value="ECO:0007669"/>
    <property type="project" value="TreeGrafter"/>
</dbReference>
<dbReference type="GO" id="GO:0008094">
    <property type="term" value="F:ATP-dependent activity, acting on DNA"/>
    <property type="evidence" value="ECO:0007669"/>
    <property type="project" value="TreeGrafter"/>
</dbReference>
<dbReference type="InterPro" id="IPR027417">
    <property type="entry name" value="P-loop_NTPase"/>
</dbReference>
<feature type="compositionally biased region" description="Pro residues" evidence="4">
    <location>
        <begin position="1272"/>
        <end position="1284"/>
    </location>
</feature>